<protein>
    <recommendedName>
        <fullName evidence="4">SIMPL domain-containing protein</fullName>
    </recommendedName>
</protein>
<evidence type="ECO:0008006" key="4">
    <source>
        <dbReference type="Google" id="ProtNLM"/>
    </source>
</evidence>
<dbReference type="Proteomes" id="UP001317532">
    <property type="component" value="Chromosome"/>
</dbReference>
<organism evidence="2 3">
    <name type="scientific">Vulcanimicrobium alpinum</name>
    <dbReference type="NCBI Taxonomy" id="3016050"/>
    <lineage>
        <taxon>Bacteria</taxon>
        <taxon>Bacillati</taxon>
        <taxon>Vulcanimicrobiota</taxon>
        <taxon>Vulcanimicrobiia</taxon>
        <taxon>Vulcanimicrobiales</taxon>
        <taxon>Vulcanimicrobiaceae</taxon>
        <taxon>Vulcanimicrobium</taxon>
    </lineage>
</organism>
<dbReference type="Gene3D" id="3.30.70.2970">
    <property type="entry name" value="Protein of unknown function (DUF541), domain 2"/>
    <property type="match status" value="1"/>
</dbReference>
<keyword evidence="3" id="KW-1185">Reference proteome</keyword>
<dbReference type="RefSeq" id="WP_317994654.1">
    <property type="nucleotide sequence ID" value="NZ_AP025523.1"/>
</dbReference>
<dbReference type="EMBL" id="AP025523">
    <property type="protein sequence ID" value="BDE07036.1"/>
    <property type="molecule type" value="Genomic_DNA"/>
</dbReference>
<gene>
    <name evidence="2" type="ORF">WPS_23120</name>
</gene>
<evidence type="ECO:0000313" key="3">
    <source>
        <dbReference type="Proteomes" id="UP001317532"/>
    </source>
</evidence>
<dbReference type="Gene3D" id="3.30.110.170">
    <property type="entry name" value="Protein of unknown function (DUF541), domain 1"/>
    <property type="match status" value="1"/>
</dbReference>
<reference evidence="2 3" key="1">
    <citation type="journal article" date="2022" name="ISME Commun">
        <title>Vulcanimicrobium alpinus gen. nov. sp. nov., the first cultivated representative of the candidate phylum 'Eremiobacterota', is a metabolically versatile aerobic anoxygenic phototroph.</title>
        <authorList>
            <person name="Yabe S."/>
            <person name="Muto K."/>
            <person name="Abe K."/>
            <person name="Yokota A."/>
            <person name="Staudigel H."/>
            <person name="Tebo B.M."/>
        </authorList>
    </citation>
    <scope>NUCLEOTIDE SEQUENCE [LARGE SCALE GENOMIC DNA]</scope>
    <source>
        <strain evidence="2 3">WC8-2</strain>
    </source>
</reference>
<dbReference type="GO" id="GO:0006974">
    <property type="term" value="P:DNA damage response"/>
    <property type="evidence" value="ECO:0007669"/>
    <property type="project" value="TreeGrafter"/>
</dbReference>
<name>A0AAN1XX70_UNVUL</name>
<dbReference type="InterPro" id="IPR007497">
    <property type="entry name" value="SIMPL/DUF541"/>
</dbReference>
<keyword evidence="1" id="KW-0732">Signal</keyword>
<evidence type="ECO:0000256" key="1">
    <source>
        <dbReference type="SAM" id="SignalP"/>
    </source>
</evidence>
<sequence length="239" mass="24156">MKSRFLIAAAVATLAAIGPAGAQTAPPGPRAATIVVGGQGSVDRAPDRAVVTLAVVTDDPVAAKATSANNAAYGAVVAKIAALGIPQSAIKTTSFNLNYNPRPPQPNPQFGQRYGYVVSRDMTVTTDRVEQAGAIVDAGVAGGATGVNAVGFTLRDQRGAYRAAQALAVADADAQARALAEAAHVRIVRIARIDAAPGGVTPRPVPFAARMAVGPVPTEIPASDLTVTATVDVTYQIAP</sequence>
<proteinExistence type="predicted"/>
<dbReference type="Pfam" id="PF04402">
    <property type="entry name" value="SIMPL"/>
    <property type="match status" value="1"/>
</dbReference>
<accession>A0AAN1XX70</accession>
<dbReference type="KEGG" id="vab:WPS_23120"/>
<evidence type="ECO:0000313" key="2">
    <source>
        <dbReference type="EMBL" id="BDE07036.1"/>
    </source>
</evidence>
<dbReference type="InterPro" id="IPR052022">
    <property type="entry name" value="26kDa_periplasmic_antigen"/>
</dbReference>
<feature type="chain" id="PRO_5042992385" description="SIMPL domain-containing protein" evidence="1">
    <location>
        <begin position="23"/>
        <end position="239"/>
    </location>
</feature>
<dbReference type="AlphaFoldDB" id="A0AAN1XX70"/>
<dbReference type="PANTHER" id="PTHR34387:SF2">
    <property type="entry name" value="SLR1258 PROTEIN"/>
    <property type="match status" value="1"/>
</dbReference>
<feature type="signal peptide" evidence="1">
    <location>
        <begin position="1"/>
        <end position="22"/>
    </location>
</feature>
<dbReference type="PANTHER" id="PTHR34387">
    <property type="entry name" value="SLR1258 PROTEIN"/>
    <property type="match status" value="1"/>
</dbReference>